<dbReference type="EMBL" id="CAUYUJ010018538">
    <property type="protein sequence ID" value="CAK0884381.1"/>
    <property type="molecule type" value="Genomic_DNA"/>
</dbReference>
<feature type="region of interest" description="Disordered" evidence="1">
    <location>
        <begin position="66"/>
        <end position="208"/>
    </location>
</feature>
<dbReference type="InterPro" id="IPR039333">
    <property type="entry name" value="PYM1"/>
</dbReference>
<name>A0ABN9WDG9_9DINO</name>
<evidence type="ECO:0000313" key="2">
    <source>
        <dbReference type="EMBL" id="CAK0884381.1"/>
    </source>
</evidence>
<reference evidence="2" key="1">
    <citation type="submission" date="2023-10" db="EMBL/GenBank/DDBJ databases">
        <authorList>
            <person name="Chen Y."/>
            <person name="Shah S."/>
            <person name="Dougan E. K."/>
            <person name="Thang M."/>
            <person name="Chan C."/>
        </authorList>
    </citation>
    <scope>NUCLEOTIDE SEQUENCE [LARGE SCALE GENOMIC DNA]</scope>
</reference>
<organism evidence="2 3">
    <name type="scientific">Prorocentrum cordatum</name>
    <dbReference type="NCBI Taxonomy" id="2364126"/>
    <lineage>
        <taxon>Eukaryota</taxon>
        <taxon>Sar</taxon>
        <taxon>Alveolata</taxon>
        <taxon>Dinophyceae</taxon>
        <taxon>Prorocentrales</taxon>
        <taxon>Prorocentraceae</taxon>
        <taxon>Prorocentrum</taxon>
    </lineage>
</organism>
<feature type="compositionally biased region" description="Low complexity" evidence="1">
    <location>
        <begin position="252"/>
        <end position="264"/>
    </location>
</feature>
<dbReference type="PANTHER" id="PTHR22959">
    <property type="entry name" value="PYM PROTEIN"/>
    <property type="match status" value="1"/>
</dbReference>
<comment type="caution">
    <text evidence="2">The sequence shown here is derived from an EMBL/GenBank/DDBJ whole genome shotgun (WGS) entry which is preliminary data.</text>
</comment>
<feature type="region of interest" description="Disordered" evidence="1">
    <location>
        <begin position="1"/>
        <end position="49"/>
    </location>
</feature>
<dbReference type="PANTHER" id="PTHR22959:SF0">
    <property type="entry name" value="PARTNER OF Y14 AND MAGO"/>
    <property type="match status" value="1"/>
</dbReference>
<sequence length="282" mass="29419">MAQEANAPPLEAQRQADGSFVLNLDDGSTKRWTRRPDGSWRKPEHRRAGFVGQLEMQKYVPRGALLERQVQERARPAEAPGAGARVPGLPPGAGGLQVPGCAAPGRTPQAQKNERRKDARRERAEAKEDQRRAELAAPPARPGEEALPQQPQRPQAAGAARLLGSALGRATPPCGEASGAGGAAAGPRPGDAPPPGPDAAAADAQDADRVRKALEKKLRQVASLEERHASGERLDALQLAKMASRPELERQLGGLPEPAAGAGPYHPADAEGGVPAPLPSAG</sequence>
<feature type="compositionally biased region" description="Basic and acidic residues" evidence="1">
    <location>
        <begin position="112"/>
        <end position="134"/>
    </location>
</feature>
<feature type="compositionally biased region" description="Low complexity" evidence="1">
    <location>
        <begin position="77"/>
        <end position="87"/>
    </location>
</feature>
<accession>A0ABN9WDG9</accession>
<protein>
    <recommendedName>
        <fullName evidence="4">Partner of Y14 and mago</fullName>
    </recommendedName>
</protein>
<evidence type="ECO:0000313" key="3">
    <source>
        <dbReference type="Proteomes" id="UP001189429"/>
    </source>
</evidence>
<dbReference type="Proteomes" id="UP001189429">
    <property type="component" value="Unassembled WGS sequence"/>
</dbReference>
<proteinExistence type="predicted"/>
<keyword evidence="3" id="KW-1185">Reference proteome</keyword>
<evidence type="ECO:0000256" key="1">
    <source>
        <dbReference type="SAM" id="MobiDB-lite"/>
    </source>
</evidence>
<gene>
    <name evidence="2" type="ORF">PCOR1329_LOCUS66345</name>
</gene>
<feature type="compositionally biased region" description="Low complexity" evidence="1">
    <location>
        <begin position="145"/>
        <end position="177"/>
    </location>
</feature>
<feature type="region of interest" description="Disordered" evidence="1">
    <location>
        <begin position="245"/>
        <end position="282"/>
    </location>
</feature>
<evidence type="ECO:0008006" key="4">
    <source>
        <dbReference type="Google" id="ProtNLM"/>
    </source>
</evidence>